<dbReference type="InterPro" id="IPR018490">
    <property type="entry name" value="cNMP-bd_dom_sf"/>
</dbReference>
<reference evidence="2" key="1">
    <citation type="journal article" date="2020" name="Angew. Chem. Int. Ed. Engl.">
        <title>Landornamides, antiviral ornithine-containing ribosomal peptides discovered by proteusin mining.</title>
        <authorList>
            <person name="Bosch N."/>
            <person name="Mariana B."/>
            <person name="Greczmiel U."/>
            <person name="Morinaka B."/>
            <person name="Gugger M."/>
            <person name="Oxenius A."/>
            <person name="Vagstad A.L."/>
            <person name="Piel J."/>
        </authorList>
    </citation>
    <scope>NUCLEOTIDE SEQUENCE</scope>
    <source>
        <strain evidence="2">PCC 7926</strain>
    </source>
</reference>
<dbReference type="Gene3D" id="2.60.120.10">
    <property type="entry name" value="Jelly Rolls"/>
    <property type="match status" value="2"/>
</dbReference>
<gene>
    <name evidence="2" type="primary">OspT1</name>
</gene>
<feature type="domain" description="Cyclic nucleotide-binding" evidence="1">
    <location>
        <begin position="38"/>
        <end position="137"/>
    </location>
</feature>
<dbReference type="CDD" id="cd00038">
    <property type="entry name" value="CAP_ED"/>
    <property type="match status" value="2"/>
</dbReference>
<dbReference type="EMBL" id="MN724925">
    <property type="protein sequence ID" value="QIZ86005.1"/>
    <property type="molecule type" value="Genomic_DNA"/>
</dbReference>
<name>A0A6H1V3X0_9CYAN</name>
<dbReference type="SMART" id="SM00100">
    <property type="entry name" value="cNMP"/>
    <property type="match status" value="2"/>
</dbReference>
<dbReference type="PANTHER" id="PTHR24567">
    <property type="entry name" value="CRP FAMILY TRANSCRIPTIONAL REGULATORY PROTEIN"/>
    <property type="match status" value="1"/>
</dbReference>
<dbReference type="GO" id="GO:0003700">
    <property type="term" value="F:DNA-binding transcription factor activity"/>
    <property type="evidence" value="ECO:0007669"/>
    <property type="project" value="TreeGrafter"/>
</dbReference>
<dbReference type="InterPro" id="IPR000595">
    <property type="entry name" value="cNMP-bd_dom"/>
</dbReference>
<dbReference type="SUPFAM" id="SSF51206">
    <property type="entry name" value="cAMP-binding domain-like"/>
    <property type="match status" value="2"/>
</dbReference>
<dbReference type="Pfam" id="PF00027">
    <property type="entry name" value="cNMP_binding"/>
    <property type="match status" value="2"/>
</dbReference>
<dbReference type="AlphaFoldDB" id="A0A6H1V3X0"/>
<dbReference type="InterPro" id="IPR014710">
    <property type="entry name" value="RmlC-like_jellyroll"/>
</dbReference>
<sequence>MFSIWFFQSLAYPRRISFTILSMKTPQIVPETLAKFPFFGILNPIDLEWILHQSTSENCQPGRVLIQEGKPVESLYLSLSGTLAVTVSRQDGGEQELKRLFAGELMGEMSFLDNHLPSATIKVVEDSQVLSLSKTTLAHKLEIDGDFASRFYHLLSLKLSDQLRGLSGLLTENQALPSEPLRKVLLVFAVLNDSDIAWMIANGVPEKVIPNTVLIQQGKPVPAVYILLEGTLGIYISLTKNGITTEKEVAKSIKGEILGEMSFVEIGTASATVKVVENAWLLALPQSQLAAKLEADRPFASRFYRAIAVVLSNRWRDRLMRRGFATLANDLTSILSEEIDAEDELDFDVLEGTAIAGTRFDWMIRQLR</sequence>
<proteinExistence type="predicted"/>
<evidence type="ECO:0000313" key="2">
    <source>
        <dbReference type="EMBL" id="QIZ86005.1"/>
    </source>
</evidence>
<dbReference type="PROSITE" id="PS50042">
    <property type="entry name" value="CNMP_BINDING_3"/>
    <property type="match status" value="2"/>
</dbReference>
<feature type="domain" description="Cyclic nucleotide-binding" evidence="1">
    <location>
        <begin position="187"/>
        <end position="289"/>
    </location>
</feature>
<dbReference type="PANTHER" id="PTHR24567:SF77">
    <property type="entry name" value="NUCLEOSIDE-RESPONSIVE TRANSCRIPTIONAL ACTIVATOR OF NUCLEOSIDE UTILIZATION DEOR"/>
    <property type="match status" value="1"/>
</dbReference>
<dbReference type="InterPro" id="IPR023892">
    <property type="entry name" value="cNMP-bd"/>
</dbReference>
<protein>
    <submittedName>
        <fullName evidence="2">Cyclic nucleotide-binding domain-containing protein</fullName>
    </submittedName>
</protein>
<dbReference type="NCBIfam" id="TIGR03896">
    <property type="entry name" value="cyc_nuc_ocin"/>
    <property type="match status" value="1"/>
</dbReference>
<dbReference type="InterPro" id="IPR050397">
    <property type="entry name" value="Env_Response_Regulators"/>
</dbReference>
<dbReference type="GO" id="GO:0005829">
    <property type="term" value="C:cytosol"/>
    <property type="evidence" value="ECO:0007669"/>
    <property type="project" value="TreeGrafter"/>
</dbReference>
<accession>A0A6H1V3X0</accession>
<evidence type="ECO:0000259" key="1">
    <source>
        <dbReference type="PROSITE" id="PS50042"/>
    </source>
</evidence>
<organism evidence="2">
    <name type="scientific">Oscillatoria sp. PCC 7926</name>
    <dbReference type="NCBI Taxonomy" id="587415"/>
    <lineage>
        <taxon>Bacteria</taxon>
        <taxon>Bacillati</taxon>
        <taxon>Cyanobacteriota</taxon>
        <taxon>Cyanophyceae</taxon>
        <taxon>Oscillatoriophycideae</taxon>
        <taxon>Oscillatoriales</taxon>
        <taxon>Oscillatoriaceae</taxon>
        <taxon>Oscillatoria</taxon>
    </lineage>
</organism>